<evidence type="ECO:0000313" key="4">
    <source>
        <dbReference type="Proteomes" id="UP000245383"/>
    </source>
</evidence>
<dbReference type="EMBL" id="MBFR01000065">
    <property type="protein sequence ID" value="PVU95085.1"/>
    <property type="molecule type" value="Genomic_DNA"/>
</dbReference>
<feature type="chain" id="PRO_5015707154" description="Periplasmic binding protein-like II" evidence="2">
    <location>
        <begin position="17"/>
        <end position="378"/>
    </location>
</feature>
<proteinExistence type="predicted"/>
<accession>A0A2T9YRW6</accession>
<evidence type="ECO:0000256" key="2">
    <source>
        <dbReference type="SAM" id="SignalP"/>
    </source>
</evidence>
<comment type="caution">
    <text evidence="3">The sequence shown here is derived from an EMBL/GenBank/DDBJ whole genome shotgun (WGS) entry which is preliminary data.</text>
</comment>
<dbReference type="STRING" id="133385.A0A2T9YRW6"/>
<dbReference type="AlphaFoldDB" id="A0A2T9YRW6"/>
<dbReference type="OrthoDB" id="124329at2759"/>
<keyword evidence="4" id="KW-1185">Reference proteome</keyword>
<organism evidence="3 4">
    <name type="scientific">Smittium simulii</name>
    <dbReference type="NCBI Taxonomy" id="133385"/>
    <lineage>
        <taxon>Eukaryota</taxon>
        <taxon>Fungi</taxon>
        <taxon>Fungi incertae sedis</taxon>
        <taxon>Zoopagomycota</taxon>
        <taxon>Kickxellomycotina</taxon>
        <taxon>Harpellomycetes</taxon>
        <taxon>Harpellales</taxon>
        <taxon>Legeriomycetaceae</taxon>
        <taxon>Smittium</taxon>
    </lineage>
</organism>
<protein>
    <recommendedName>
        <fullName evidence="5">Periplasmic binding protein-like II</fullName>
    </recommendedName>
</protein>
<sequence>MKLGLCAILLNTFVLASLTVEPTSSESDLKNTGIDTKCSRELEDIIDQLYKEAYTETYIKGKGLVVYEGGDSRNQQLASNISFNTRFPGLNATFVVDLSKYHTIEINKQIKSNSLIPSVANIQTIADIYDWKKEGLLLPFKPLCWENVYPELKDPEYHFISVTTFPFGPNALRSTVESGESPIEDEDFLNPKFKNRIVLTYPQDDDAVLFKFHKLVENNGWDYIYKLVAQNVTWIRGTETPLHLIANGTIENGVTFTSFNYLTPAPDSRVVIKIPEKSWFNINFQFAGIFKDAPNPAAAKLYIAWKLSEQMQKSDIMSWPTRSDIPPKIHQKRLNEYPNSSITDYAKFMLNREYMAELRAKFDEIIGPVKGDTPLNLV</sequence>
<evidence type="ECO:0000313" key="3">
    <source>
        <dbReference type="EMBL" id="PVU95085.1"/>
    </source>
</evidence>
<name>A0A2T9YRW6_9FUNG</name>
<reference evidence="3 4" key="1">
    <citation type="journal article" date="2018" name="MBio">
        <title>Comparative Genomics Reveals the Core Gene Toolbox for the Fungus-Insect Symbiosis.</title>
        <authorList>
            <person name="Wang Y."/>
            <person name="Stata M."/>
            <person name="Wang W."/>
            <person name="Stajich J.E."/>
            <person name="White M.M."/>
            <person name="Moncalvo J.M."/>
        </authorList>
    </citation>
    <scope>NUCLEOTIDE SEQUENCE [LARGE SCALE GENOMIC DNA]</scope>
    <source>
        <strain evidence="3 4">SWE-8-4</strain>
    </source>
</reference>
<dbReference type="Proteomes" id="UP000245383">
    <property type="component" value="Unassembled WGS sequence"/>
</dbReference>
<gene>
    <name evidence="3" type="ORF">BB561_002060</name>
</gene>
<dbReference type="Gene3D" id="3.40.190.10">
    <property type="entry name" value="Periplasmic binding protein-like II"/>
    <property type="match status" value="2"/>
</dbReference>
<keyword evidence="1 2" id="KW-0732">Signal</keyword>
<feature type="signal peptide" evidence="2">
    <location>
        <begin position="1"/>
        <end position="16"/>
    </location>
</feature>
<dbReference type="PANTHER" id="PTHR30006:SF2">
    <property type="entry name" value="ABC TRANSPORTER SUBSTRATE-BINDING PROTEIN"/>
    <property type="match status" value="1"/>
</dbReference>
<dbReference type="SUPFAM" id="SSF53850">
    <property type="entry name" value="Periplasmic binding protein-like II"/>
    <property type="match status" value="1"/>
</dbReference>
<evidence type="ECO:0000256" key="1">
    <source>
        <dbReference type="ARBA" id="ARBA00022729"/>
    </source>
</evidence>
<evidence type="ECO:0008006" key="5">
    <source>
        <dbReference type="Google" id="ProtNLM"/>
    </source>
</evidence>
<dbReference type="PANTHER" id="PTHR30006">
    <property type="entry name" value="THIAMINE-BINDING PERIPLASMIC PROTEIN-RELATED"/>
    <property type="match status" value="1"/>
</dbReference>